<feature type="domain" description="Pilus assembly protein E-set like" evidence="4">
    <location>
        <begin position="272"/>
        <end position="339"/>
    </location>
</feature>
<dbReference type="Pfam" id="PF16967">
    <property type="entry name" value="TcfC"/>
    <property type="match status" value="1"/>
</dbReference>
<feature type="signal peptide" evidence="2">
    <location>
        <begin position="1"/>
        <end position="28"/>
    </location>
</feature>
<dbReference type="EMBL" id="QANO01000166">
    <property type="protein sequence ID" value="PTU50009.1"/>
    <property type="molecule type" value="Genomic_DNA"/>
</dbReference>
<evidence type="ECO:0000313" key="5">
    <source>
        <dbReference type="EMBL" id="PTU50009.1"/>
    </source>
</evidence>
<dbReference type="AlphaFoldDB" id="A0A2R7UH90"/>
<evidence type="ECO:0000259" key="3">
    <source>
        <dbReference type="Pfam" id="PF15976"/>
    </source>
</evidence>
<dbReference type="Pfam" id="PF15976">
    <property type="entry name" value="CooC_C"/>
    <property type="match status" value="1"/>
</dbReference>
<evidence type="ECO:0000256" key="1">
    <source>
        <dbReference type="ARBA" id="ARBA00022729"/>
    </source>
</evidence>
<dbReference type="InterPro" id="IPR032636">
    <property type="entry name" value="Pilus_assem_E-set-like_dom"/>
</dbReference>
<evidence type="ECO:0000313" key="6">
    <source>
        <dbReference type="Proteomes" id="UP000244874"/>
    </source>
</evidence>
<reference evidence="5 6" key="1">
    <citation type="submission" date="2018-04" db="EMBL/GenBank/DDBJ databases">
        <authorList>
            <person name="Go L.Y."/>
            <person name="Mitchell J.A."/>
        </authorList>
    </citation>
    <scope>NUCLEOTIDE SEQUENCE [LARGE SCALE GENOMIC DNA]</scope>
    <source>
        <strain evidence="5 6">KCJK7865</strain>
    </source>
</reference>
<gene>
    <name evidence="5" type="ORF">DBB42_22390</name>
</gene>
<name>A0A2R7UH90_PSEDL</name>
<sequence length="838" mass="91220">MFNLLAVGRQVCRRLVFCACLSPFYSWAGDSDAAIVLSAVEGLPAEFEAHFFDVPLAVRVELDGRYLGDAMVILTRDNRVQLLEFTDTQDSHEPAHLRSLWQGYLAPGRALGDCRHDCPGGLKTMHYSLANSQLSLLTRNAEKTAQASRYHRVPEQGSAGLLLRNQLNVVNDGNSTSGRINLMGQGSLGSWTGLADAQVDRSDGRQGRDAHRVAQLYAERLQDEHFWRLGYVMPEAQGLVRQPTMLGNAPRTTLGVMFGSSDSLLVDNGQASAVPIHVTPNRPGLVEIYRNGSLINSQQVQPGLQTLDTRVLPGGIYEVQVRLIEDGRETSRSEAFIYKPAQWQNLDSRWRYNLYLGRQASVLDNRDEPQADGLAAGVMSNYLLHPSAVLGLSAQQVEGTRQYGTSLDWDASEQLRLYGNLNHTDGRGSGYDLQVTHTYARGSLLLSHHQLWLESRPYARGEASRLETSSQSSVSLNHRVTSRSSATLRLEHAAGASGGLGVDLGWVFHGKLLGSDSNFRLSLFDRPEAGRYRGRRSRGVNLSVSMSLALADRQAGIDVGSRAGRDGEGTDRHASLWYQQDVELGPVHSLGGGAMVDRYGTGFSANGRLQGQAFDGDLFAQTSTYDNKASGGLNLQSTLAMGGGQLTLSGQGMVEQAGLIIDVDTDLEGVALVASDEHGSSSELHAGRNVIPVSAFKEGHVTFDFDARQAPAAQIQPTSMDYHLNRGGVEYRQLKVLRTVTVLGRLVDGHGQAIRGARVINDAGRSVSEADGYFTVEMNESRPTLEVQLAGALACLLNLSPEQHVREDDVLMVGDQRCMPPQAGRAEDARFESIDERG</sequence>
<keyword evidence="1 2" id="KW-0732">Signal</keyword>
<dbReference type="Proteomes" id="UP000244874">
    <property type="component" value="Unassembled WGS sequence"/>
</dbReference>
<evidence type="ECO:0000259" key="4">
    <source>
        <dbReference type="Pfam" id="PF16967"/>
    </source>
</evidence>
<evidence type="ECO:0000256" key="2">
    <source>
        <dbReference type="SAM" id="SignalP"/>
    </source>
</evidence>
<proteinExistence type="predicted"/>
<protein>
    <submittedName>
        <fullName evidence="5">Pilus assembly protein PapC</fullName>
    </submittedName>
</protein>
<dbReference type="InterPro" id="IPR031917">
    <property type="entry name" value="Pilus_assem_C"/>
</dbReference>
<feature type="chain" id="PRO_5015350661" evidence="2">
    <location>
        <begin position="29"/>
        <end position="838"/>
    </location>
</feature>
<accession>A0A2R7UH90</accession>
<feature type="domain" description="Pilus assembly protein C-terminal" evidence="3">
    <location>
        <begin position="724"/>
        <end position="819"/>
    </location>
</feature>
<comment type="caution">
    <text evidence="5">The sequence shown here is derived from an EMBL/GenBank/DDBJ whole genome shotgun (WGS) entry which is preliminary data.</text>
</comment>
<dbReference type="RefSeq" id="WP_108481470.1">
    <property type="nucleotide sequence ID" value="NZ_QANO01000166.1"/>
</dbReference>
<organism evidence="5 6">
    <name type="scientific">Pseudomonas plecoglossicida</name>
    <dbReference type="NCBI Taxonomy" id="70775"/>
    <lineage>
        <taxon>Bacteria</taxon>
        <taxon>Pseudomonadati</taxon>
        <taxon>Pseudomonadota</taxon>
        <taxon>Gammaproteobacteria</taxon>
        <taxon>Pseudomonadales</taxon>
        <taxon>Pseudomonadaceae</taxon>
        <taxon>Pseudomonas</taxon>
    </lineage>
</organism>